<dbReference type="EMBL" id="VSSQ01016809">
    <property type="protein sequence ID" value="MPM58526.1"/>
    <property type="molecule type" value="Genomic_DNA"/>
</dbReference>
<accession>A0A645B0F9</accession>
<organism evidence="1">
    <name type="scientific">bioreactor metagenome</name>
    <dbReference type="NCBI Taxonomy" id="1076179"/>
    <lineage>
        <taxon>unclassified sequences</taxon>
        <taxon>metagenomes</taxon>
        <taxon>ecological metagenomes</taxon>
    </lineage>
</organism>
<proteinExistence type="predicted"/>
<evidence type="ECO:0000313" key="1">
    <source>
        <dbReference type="EMBL" id="MPM58526.1"/>
    </source>
</evidence>
<reference evidence="1" key="1">
    <citation type="submission" date="2019-08" db="EMBL/GenBank/DDBJ databases">
        <authorList>
            <person name="Kucharzyk K."/>
            <person name="Murdoch R.W."/>
            <person name="Higgins S."/>
            <person name="Loffler F."/>
        </authorList>
    </citation>
    <scope>NUCLEOTIDE SEQUENCE</scope>
</reference>
<dbReference type="AlphaFoldDB" id="A0A645B0F9"/>
<comment type="caution">
    <text evidence="1">The sequence shown here is derived from an EMBL/GenBank/DDBJ whole genome shotgun (WGS) entry which is preliminary data.</text>
</comment>
<protein>
    <submittedName>
        <fullName evidence="1">Uncharacterized protein</fullName>
    </submittedName>
</protein>
<name>A0A645B0F9_9ZZZZ</name>
<sequence length="101" mass="11115">MAVWRILSAIAARRLFSSAIIETKPAVCSAPNTVDLSESISQASDIVDIGVLISCVILLMKSVFISESRFCLKRLNRMKKNETAMTATRNKLIISIPETSE</sequence>
<gene>
    <name evidence="1" type="ORF">SDC9_105357</name>
</gene>